<dbReference type="PANTHER" id="PTHR19317:SF0">
    <property type="entry name" value="PRENYLATED RAB ACCEPTOR PROTEIN 1"/>
    <property type="match status" value="1"/>
</dbReference>
<evidence type="ECO:0000313" key="8">
    <source>
        <dbReference type="EMBL" id="GAV01868.1"/>
    </source>
</evidence>
<dbReference type="PANTHER" id="PTHR19317">
    <property type="entry name" value="PRENYLATED RAB ACCEPTOR 1-RELATED"/>
    <property type="match status" value="1"/>
</dbReference>
<evidence type="ECO:0000313" key="9">
    <source>
        <dbReference type="Proteomes" id="UP000186922"/>
    </source>
</evidence>
<evidence type="ECO:0000256" key="4">
    <source>
        <dbReference type="ARBA" id="ARBA00022692"/>
    </source>
</evidence>
<protein>
    <recommendedName>
        <fullName evidence="7">PRA1 family protein</fullName>
    </recommendedName>
</protein>
<dbReference type="GO" id="GO:0008021">
    <property type="term" value="C:synaptic vesicle"/>
    <property type="evidence" value="ECO:0007669"/>
    <property type="project" value="UniProtKB-SubCell"/>
</dbReference>
<gene>
    <name evidence="8" type="primary">RvY_12509-1</name>
    <name evidence="8" type="synonym">RvY_12509.1</name>
    <name evidence="8" type="ORF">RvY_12509</name>
</gene>
<reference evidence="8 9" key="1">
    <citation type="journal article" date="2016" name="Nat. Commun.">
        <title>Extremotolerant tardigrade genome and improved radiotolerance of human cultured cells by tardigrade-unique protein.</title>
        <authorList>
            <person name="Hashimoto T."/>
            <person name="Horikawa D.D."/>
            <person name="Saito Y."/>
            <person name="Kuwahara H."/>
            <person name="Kozuka-Hata H."/>
            <person name="Shin-I T."/>
            <person name="Minakuchi Y."/>
            <person name="Ohishi K."/>
            <person name="Motoyama A."/>
            <person name="Aizu T."/>
            <person name="Enomoto A."/>
            <person name="Kondo K."/>
            <person name="Tanaka S."/>
            <person name="Hara Y."/>
            <person name="Koshikawa S."/>
            <person name="Sagara H."/>
            <person name="Miura T."/>
            <person name="Yokobori S."/>
            <person name="Miyagawa K."/>
            <person name="Suzuki Y."/>
            <person name="Kubo T."/>
            <person name="Oyama M."/>
            <person name="Kohara Y."/>
            <person name="Fujiyama A."/>
            <person name="Arakawa K."/>
            <person name="Katayama T."/>
            <person name="Toyoda A."/>
            <person name="Kunieda T."/>
        </authorList>
    </citation>
    <scope>NUCLEOTIDE SEQUENCE [LARGE SCALE GENOMIC DNA]</scope>
    <source>
        <strain evidence="8 9">YOKOZUNA-1</strain>
    </source>
</reference>
<comment type="caution">
    <text evidence="8">The sequence shown here is derived from an EMBL/GenBank/DDBJ whole genome shotgun (WGS) entry which is preliminary data.</text>
</comment>
<evidence type="ECO:0000256" key="3">
    <source>
        <dbReference type="ARBA" id="ARBA00006483"/>
    </source>
</evidence>
<feature type="transmembrane region" description="Helical" evidence="7">
    <location>
        <begin position="175"/>
        <end position="199"/>
    </location>
</feature>
<comment type="subcellular location">
    <subcellularLocation>
        <location evidence="2">Cytoplasmic vesicle</location>
        <location evidence="2">Secretory vesicle</location>
        <location evidence="2">Synaptic vesicle</location>
    </subcellularLocation>
    <subcellularLocation>
        <location evidence="1 7">Membrane</location>
        <topology evidence="1 7">Multi-pass membrane protein</topology>
    </subcellularLocation>
</comment>
<dbReference type="OrthoDB" id="63113at2759"/>
<dbReference type="STRING" id="947166.A0A1D1VQ71"/>
<accession>A0A1D1VQ71</accession>
<keyword evidence="4 7" id="KW-0812">Transmembrane</keyword>
<dbReference type="GO" id="GO:0016020">
    <property type="term" value="C:membrane"/>
    <property type="evidence" value="ECO:0007669"/>
    <property type="project" value="UniProtKB-SubCell"/>
</dbReference>
<evidence type="ECO:0000256" key="1">
    <source>
        <dbReference type="ARBA" id="ARBA00004141"/>
    </source>
</evidence>
<feature type="transmembrane region" description="Helical" evidence="7">
    <location>
        <begin position="205"/>
        <end position="226"/>
    </location>
</feature>
<evidence type="ECO:0000256" key="6">
    <source>
        <dbReference type="ARBA" id="ARBA00023136"/>
    </source>
</evidence>
<keyword evidence="5 7" id="KW-1133">Transmembrane helix</keyword>
<dbReference type="InterPro" id="IPR004895">
    <property type="entry name" value="Prenylated_rab_accept_PRA1"/>
</dbReference>
<proteinExistence type="inferred from homology"/>
<organism evidence="8 9">
    <name type="scientific">Ramazzottius varieornatus</name>
    <name type="common">Water bear</name>
    <name type="synonym">Tardigrade</name>
    <dbReference type="NCBI Taxonomy" id="947166"/>
    <lineage>
        <taxon>Eukaryota</taxon>
        <taxon>Metazoa</taxon>
        <taxon>Ecdysozoa</taxon>
        <taxon>Tardigrada</taxon>
        <taxon>Eutardigrada</taxon>
        <taxon>Parachela</taxon>
        <taxon>Hypsibioidea</taxon>
        <taxon>Ramazzottiidae</taxon>
        <taxon>Ramazzottius</taxon>
    </lineage>
</organism>
<feature type="transmembrane region" description="Helical" evidence="7">
    <location>
        <begin position="130"/>
        <end position="163"/>
    </location>
</feature>
<keyword evidence="6 7" id="KW-0472">Membrane</keyword>
<evidence type="ECO:0000256" key="7">
    <source>
        <dbReference type="RuleBase" id="RU363107"/>
    </source>
</evidence>
<dbReference type="Proteomes" id="UP000186922">
    <property type="component" value="Unassembled WGS sequence"/>
</dbReference>
<dbReference type="Pfam" id="PF03208">
    <property type="entry name" value="PRA1"/>
    <property type="match status" value="1"/>
</dbReference>
<sequence>MDTMSPSAPGLNELSTPFSTSIDLSGDMEIPSSAGSKNPSMASSPSMDIPLAAAASPFLSSLLARKLWSGFSTVKELPLIKETTSTGRQNMRSWFEFFNMKKFKKPTVGKLLSRDYYSGRVLRNVQYFHINYVCIFLVLFIYCILTSPLLLIALFASCGAFYYAHMKNSVRKIAIAGHEVTLFHQYCVIGVFSLMLFYYTGAGNAFMWVLGASLFFVLLHASLFGIEDDGSEYAFQLEQV</sequence>
<keyword evidence="9" id="KW-1185">Reference proteome</keyword>
<dbReference type="EMBL" id="BDGG01000007">
    <property type="protein sequence ID" value="GAV01868.1"/>
    <property type="molecule type" value="Genomic_DNA"/>
</dbReference>
<dbReference type="GO" id="GO:0005794">
    <property type="term" value="C:Golgi apparatus"/>
    <property type="evidence" value="ECO:0007669"/>
    <property type="project" value="TreeGrafter"/>
</dbReference>
<comment type="similarity">
    <text evidence="3 7">Belongs to the PRA1 family.</text>
</comment>
<dbReference type="AlphaFoldDB" id="A0A1D1VQ71"/>
<name>A0A1D1VQ71_RAMVA</name>
<evidence type="ECO:0000256" key="2">
    <source>
        <dbReference type="ARBA" id="ARBA00004234"/>
    </source>
</evidence>
<evidence type="ECO:0000256" key="5">
    <source>
        <dbReference type="ARBA" id="ARBA00022989"/>
    </source>
</evidence>